<dbReference type="Pfam" id="PF00339">
    <property type="entry name" value="Arrestin_N"/>
    <property type="match status" value="1"/>
</dbReference>
<keyword evidence="4" id="KW-1185">Reference proteome</keyword>
<reference evidence="3 4" key="2">
    <citation type="submission" date="2018-11" db="EMBL/GenBank/DDBJ databases">
        <authorList>
            <consortium name="Pathogen Informatics"/>
        </authorList>
    </citation>
    <scope>NUCLEOTIDE SEQUENCE [LARGE SCALE GENOMIC DNA]</scope>
</reference>
<dbReference type="Gene3D" id="2.60.40.640">
    <property type="match status" value="1"/>
</dbReference>
<reference evidence="5" key="1">
    <citation type="submission" date="2016-06" db="UniProtKB">
        <authorList>
            <consortium name="WormBaseParasite"/>
        </authorList>
    </citation>
    <scope>IDENTIFICATION</scope>
</reference>
<comment type="similarity">
    <text evidence="1">Belongs to the arrestin family.</text>
</comment>
<dbReference type="OrthoDB" id="2333384at2759"/>
<dbReference type="EMBL" id="UYRT01080102">
    <property type="protein sequence ID" value="VDN22033.1"/>
    <property type="molecule type" value="Genomic_DNA"/>
</dbReference>
<dbReference type="InterPro" id="IPR011021">
    <property type="entry name" value="Arrestin-like_N"/>
</dbReference>
<protein>
    <submittedName>
        <fullName evidence="5">Arrestin_N domain-containing protein</fullName>
    </submittedName>
</protein>
<evidence type="ECO:0000259" key="2">
    <source>
        <dbReference type="Pfam" id="PF00339"/>
    </source>
</evidence>
<dbReference type="InterPro" id="IPR014752">
    <property type="entry name" value="Arrestin-like_C"/>
</dbReference>
<dbReference type="Proteomes" id="UP000271098">
    <property type="component" value="Unassembled WGS sequence"/>
</dbReference>
<organism evidence="5">
    <name type="scientific">Gongylonema pulchrum</name>
    <dbReference type="NCBI Taxonomy" id="637853"/>
    <lineage>
        <taxon>Eukaryota</taxon>
        <taxon>Metazoa</taxon>
        <taxon>Ecdysozoa</taxon>
        <taxon>Nematoda</taxon>
        <taxon>Chromadorea</taxon>
        <taxon>Rhabditida</taxon>
        <taxon>Spirurina</taxon>
        <taxon>Spiruromorpha</taxon>
        <taxon>Spiruroidea</taxon>
        <taxon>Gongylonematidae</taxon>
        <taxon>Gongylonema</taxon>
    </lineage>
</organism>
<feature type="domain" description="Arrestin-like N-terminal" evidence="2">
    <location>
        <begin position="72"/>
        <end position="139"/>
    </location>
</feature>
<evidence type="ECO:0000313" key="5">
    <source>
        <dbReference type="WBParaSite" id="GPUH_0001332701-mRNA-1"/>
    </source>
</evidence>
<gene>
    <name evidence="3" type="ORF">GPUH_LOCUS13312</name>
</gene>
<dbReference type="SUPFAM" id="SSF81296">
    <property type="entry name" value="E set domains"/>
    <property type="match status" value="1"/>
</dbReference>
<dbReference type="WBParaSite" id="GPUH_0001332701-mRNA-1">
    <property type="protein sequence ID" value="GPUH_0001332701-mRNA-1"/>
    <property type="gene ID" value="GPUH_0001332701"/>
</dbReference>
<evidence type="ECO:0000313" key="3">
    <source>
        <dbReference type="EMBL" id="VDN22033.1"/>
    </source>
</evidence>
<accession>A0A183DX71</accession>
<sequence length="153" mass="16973">MIPSVFTLVVCVYHKLLNKSGSSSYAGRSKQEAACEGLITGVCVDEEVAAAVQDEVALDGDTMKIEHFDVLLSKQSEKPYTGGETVQGQVEISALERVKVGRLIVKLIGQVQTGWKNKNSEVLYESNEQVLNEYVDLTRYVQFYRQQLALKSP</sequence>
<dbReference type="InterPro" id="IPR014756">
    <property type="entry name" value="Ig_E-set"/>
</dbReference>
<evidence type="ECO:0000313" key="4">
    <source>
        <dbReference type="Proteomes" id="UP000271098"/>
    </source>
</evidence>
<proteinExistence type="inferred from homology"/>
<dbReference type="AlphaFoldDB" id="A0A183DX71"/>
<name>A0A183DX71_9BILA</name>
<evidence type="ECO:0000256" key="1">
    <source>
        <dbReference type="ARBA" id="ARBA00005298"/>
    </source>
</evidence>